<dbReference type="AlphaFoldDB" id="A0A0D8GTX5"/>
<evidence type="ECO:0000313" key="7">
    <source>
        <dbReference type="EMBL" id="PRN35338.1"/>
    </source>
</evidence>
<evidence type="ECO:0000313" key="8">
    <source>
        <dbReference type="EMBL" id="QTK42358.1"/>
    </source>
</evidence>
<dbReference type="EMBL" id="CP072270">
    <property type="protein sequence ID" value="QTK42358.1"/>
    <property type="molecule type" value="Genomic_DNA"/>
</dbReference>
<reference evidence="2" key="6">
    <citation type="submission" date="2023-06" db="EMBL/GenBank/DDBJ databases">
        <authorList>
            <consortium name="Clinical and Environmental Microbiology Branch: Whole genome sequencing antimicrobial resistance pathogens in the healthcare setting"/>
        </authorList>
    </citation>
    <scope>NUCLEOTIDE SEQUENCE</scope>
    <source>
        <strain evidence="1">2018HL-00813</strain>
        <strain evidence="2">2021GN-00227</strain>
    </source>
</reference>
<dbReference type="RefSeq" id="WP_001067773.1">
    <property type="nucleotide sequence ID" value="NZ_AP024415.1"/>
</dbReference>
<evidence type="ECO:0000313" key="9">
    <source>
        <dbReference type="Proteomes" id="UP000179937"/>
    </source>
</evidence>
<reference evidence="3" key="4">
    <citation type="submission" date="2019-07" db="EMBL/GenBank/DDBJ databases">
        <title>Biological characteristics of mucoid Acinetobacter baumannii from a general hospital in China.</title>
        <authorList>
            <person name="Hua X."/>
            <person name="Yu Y."/>
        </authorList>
    </citation>
    <scope>NUCLEOTIDE SEQUENCE [LARGE SCALE GENOMIC DNA]</scope>
    <source>
        <strain evidence="3">N41</strain>
        <strain evidence="4">N8</strain>
    </source>
</reference>
<dbReference type="Proteomes" id="UP000233757">
    <property type="component" value="Unassembled WGS sequence"/>
</dbReference>
<dbReference type="PATRIC" id="fig|470.1288.peg.31"/>
<dbReference type="EMBL" id="VMAF01000002">
    <property type="protein sequence ID" value="MDR8429979.1"/>
    <property type="molecule type" value="Genomic_DNA"/>
</dbReference>
<reference evidence="5 9" key="1">
    <citation type="submission" date="2016-05" db="EMBL/GenBank/DDBJ databases">
        <title>The evolution of Acinetobacter baumannii in vivo.</title>
        <authorList>
            <person name="Hua X."/>
            <person name="Yu Y."/>
        </authorList>
    </citation>
    <scope>NUCLEOTIDE SEQUENCE [LARGE SCALE GENOMIC DNA]</scope>
    <source>
        <strain evidence="5 9">XH647</strain>
    </source>
</reference>
<evidence type="ECO:0000313" key="3">
    <source>
        <dbReference type="EMBL" id="MDR8260844.1"/>
    </source>
</evidence>
<dbReference type="EMBL" id="LYKI01000003">
    <property type="protein sequence ID" value="OIG74974.1"/>
    <property type="molecule type" value="Genomic_DNA"/>
</dbReference>
<dbReference type="OMA" id="EAAVNTM"/>
<dbReference type="EMBL" id="VMBB01000013">
    <property type="protein sequence ID" value="MDR8260844.1"/>
    <property type="molecule type" value="Genomic_DNA"/>
</dbReference>
<evidence type="ECO:0000313" key="10">
    <source>
        <dbReference type="Proteomes" id="UP000233757"/>
    </source>
</evidence>
<accession>A0A0D8GTX5</accession>
<reference evidence="8" key="5">
    <citation type="submission" date="2021-03" db="EMBL/GenBank/DDBJ databases">
        <title>Complete genome sequencing of Acinetobacter baumannii.</title>
        <authorList>
            <person name="Yadav B."/>
            <person name="Makwana N."/>
            <person name="Kharat A.S."/>
            <person name="Veeraraghavan B."/>
            <person name="Vijayakumar S."/>
            <person name="Priya M."/>
        </authorList>
    </citation>
    <scope>NUCLEOTIDE SEQUENCE</scope>
    <source>
        <strain evidence="8">KSK6</strain>
    </source>
</reference>
<gene>
    <name evidence="5" type="ORF">A7M90_12620</name>
    <name evidence="7" type="ORF">B9W25_08440</name>
    <name evidence="6" type="ORF">CV954_015070</name>
    <name evidence="4" type="ORF">FPK63_02565</name>
    <name evidence="3" type="ORF">FPK87_10245</name>
    <name evidence="8" type="ORF">J6E47_13135</name>
    <name evidence="1" type="ORF">JHZ39_002420</name>
    <name evidence="2" type="ORF">MKP18_002183</name>
</gene>
<proteinExistence type="predicted"/>
<dbReference type="EMBL" id="AAYLMQ010000029">
    <property type="protein sequence ID" value="EGY2378023.1"/>
    <property type="molecule type" value="Genomic_DNA"/>
</dbReference>
<dbReference type="EMBL" id="ABFEVW030000013">
    <property type="protein sequence ID" value="EMN1071875.1"/>
    <property type="molecule type" value="Genomic_DNA"/>
</dbReference>
<evidence type="ECO:0000313" key="4">
    <source>
        <dbReference type="EMBL" id="MDR8429979.1"/>
    </source>
</evidence>
<reference evidence="7 11" key="2">
    <citation type="submission" date="2017-04" db="EMBL/GenBank/DDBJ databases">
        <title>Comparison of Acinetobacter baumannii whole genome sequences from two major hospitals in Kuwait.</title>
        <authorList>
            <person name="Nasser K."/>
            <person name="Habibi N."/>
            <person name="Khan M.W."/>
            <person name="Purohit P."/>
            <person name="Al-Obaid I."/>
            <person name="Dhar R."/>
            <person name="Al-Fouzan W."/>
            <person name="Mustafa A.S."/>
        </authorList>
    </citation>
    <scope>NUCLEOTIDE SEQUENCE [LARGE SCALE GENOMIC DNA]</scope>
    <source>
        <strain evidence="7 11">KUFAR57</strain>
    </source>
</reference>
<organism evidence="6 10">
    <name type="scientific">Acinetobacter baumannii</name>
    <dbReference type="NCBI Taxonomy" id="470"/>
    <lineage>
        <taxon>Bacteria</taxon>
        <taxon>Pseudomonadati</taxon>
        <taxon>Pseudomonadota</taxon>
        <taxon>Gammaproteobacteria</taxon>
        <taxon>Moraxellales</taxon>
        <taxon>Moraxellaceae</taxon>
        <taxon>Acinetobacter</taxon>
        <taxon>Acinetobacter calcoaceticus/baumannii complex</taxon>
    </lineage>
</organism>
<evidence type="ECO:0000313" key="11">
    <source>
        <dbReference type="Proteomes" id="UP000237823"/>
    </source>
</evidence>
<dbReference type="KEGG" id="abw:BL01_00160"/>
<dbReference type="EMBL" id="PHJU02000033">
    <property type="protein sequence ID" value="PQL81522.1"/>
    <property type="molecule type" value="Genomic_DNA"/>
</dbReference>
<dbReference type="Proteomes" id="UP000237823">
    <property type="component" value="Unassembled WGS sequence"/>
</dbReference>
<sequence>MNPFGPTTEKPLALRAFDSAAENISTVVSKVSSTDREQQSVIEQVRQIALNILSDTVDTISEGKLEEGELGVDHLDALIVDALDGADDEDGIYENALMASLSDAFLTFGVDATDIEEIFSDDTEVADAALEAAANTVLANMPDEGPELEELVREFIFGEADETEEGFDSMAKKIKARNGAFSQRKVNGRKIHYRGVLAIRQGVKTVVNKRLPGQKVRLTAAQKAGMKKARLHAFTANAINKRLRSFKKGKRLGIY</sequence>
<evidence type="ECO:0000313" key="5">
    <source>
        <dbReference type="EMBL" id="OIG74974.1"/>
    </source>
</evidence>
<dbReference type="EMBL" id="NEPB01000013">
    <property type="protein sequence ID" value="PRN35338.1"/>
    <property type="molecule type" value="Genomic_DNA"/>
</dbReference>
<evidence type="ECO:0000313" key="1">
    <source>
        <dbReference type="EMBL" id="EGY2378023.1"/>
    </source>
</evidence>
<dbReference type="EMBL" id="ABFEVW020000013">
    <property type="protein sequence ID" value="EKU3568778.1"/>
    <property type="molecule type" value="Genomic_DNA"/>
</dbReference>
<name>A0A0D8GTX5_ACIBA</name>
<dbReference type="Proteomes" id="UP000179937">
    <property type="component" value="Unassembled WGS sequence"/>
</dbReference>
<reference evidence="6 10" key="3">
    <citation type="submission" date="2018-02" db="EMBL/GenBank/DDBJ databases">
        <title>Acinetobacter baumanii whole genome sequence.</title>
        <authorList>
            <person name="Qasim Z.J."/>
        </authorList>
    </citation>
    <scope>NUCLEOTIDE SEQUENCE [LARGE SCALE GENOMIC DNA]</scope>
    <source>
        <strain evidence="6 10">ZQ8</strain>
    </source>
</reference>
<evidence type="ECO:0000313" key="6">
    <source>
        <dbReference type="EMBL" id="PQL81522.1"/>
    </source>
</evidence>
<protein>
    <submittedName>
        <fullName evidence="6">Uncharacterized protein</fullName>
    </submittedName>
</protein>
<evidence type="ECO:0000313" key="2">
    <source>
        <dbReference type="EMBL" id="EKU3568778.1"/>
    </source>
</evidence>
<dbReference type="Proteomes" id="UP000664966">
    <property type="component" value="Chromosome"/>
</dbReference>